<gene>
    <name evidence="1" type="ORF">ACFQPS_07915</name>
</gene>
<organism evidence="1 2">
    <name type="scientific">Rhodocista pekingensis</name>
    <dbReference type="NCBI Taxonomy" id="201185"/>
    <lineage>
        <taxon>Bacteria</taxon>
        <taxon>Pseudomonadati</taxon>
        <taxon>Pseudomonadota</taxon>
        <taxon>Alphaproteobacteria</taxon>
        <taxon>Rhodospirillales</taxon>
        <taxon>Azospirillaceae</taxon>
        <taxon>Rhodocista</taxon>
    </lineage>
</organism>
<sequence length="311" mass="32445">MARATGAHAQLLGAFEAAYGTAPGGNFHMLPFVSCDIGSQQPLEASDVLGLGRDPAPPSRDVITAEGQITVPVDLRSIGFWLKGLFGPPVTTGTGPYSHVYTSGADTLPSLALEVGHPQVPRYFLNLGCLVNSLNLGWAPSGKANATLALIAQGETDAATSSGGTPTTQGLQRFHQFQGRIRKDGAALGNITAAELTYANNLDPVRVIRDDGKIEGADLGVAACTGNLAARFADMVLLDAATDGTAMALEFAWVIDADRSLTISLPSVYLPKPRIPISGPAGIEARFDWQAAKPDNGAFVTVTLKNDIASY</sequence>
<proteinExistence type="predicted"/>
<dbReference type="EMBL" id="JBHTCM010000009">
    <property type="protein sequence ID" value="MFC7333085.1"/>
    <property type="molecule type" value="Genomic_DNA"/>
</dbReference>
<dbReference type="RefSeq" id="WP_377357937.1">
    <property type="nucleotide sequence ID" value="NZ_JBHTCM010000009.1"/>
</dbReference>
<keyword evidence="2" id="KW-1185">Reference proteome</keyword>
<dbReference type="Pfam" id="PF18906">
    <property type="entry name" value="Phage_tube_2"/>
    <property type="match status" value="1"/>
</dbReference>
<evidence type="ECO:0000313" key="1">
    <source>
        <dbReference type="EMBL" id="MFC7333085.1"/>
    </source>
</evidence>
<name>A0ABW2KUM5_9PROT</name>
<dbReference type="Proteomes" id="UP001596456">
    <property type="component" value="Unassembled WGS sequence"/>
</dbReference>
<accession>A0ABW2KUM5</accession>
<comment type="caution">
    <text evidence="1">The sequence shown here is derived from an EMBL/GenBank/DDBJ whole genome shotgun (WGS) entry which is preliminary data.</text>
</comment>
<reference evidence="2" key="1">
    <citation type="journal article" date="2019" name="Int. J. Syst. Evol. Microbiol.">
        <title>The Global Catalogue of Microorganisms (GCM) 10K type strain sequencing project: providing services to taxonomists for standard genome sequencing and annotation.</title>
        <authorList>
            <consortium name="The Broad Institute Genomics Platform"/>
            <consortium name="The Broad Institute Genome Sequencing Center for Infectious Disease"/>
            <person name="Wu L."/>
            <person name="Ma J."/>
        </authorList>
    </citation>
    <scope>NUCLEOTIDE SEQUENCE [LARGE SCALE GENOMIC DNA]</scope>
    <source>
        <strain evidence="2">CGMCC 1.16275</strain>
    </source>
</reference>
<dbReference type="InterPro" id="IPR044000">
    <property type="entry name" value="Phage_tube_2"/>
</dbReference>
<evidence type="ECO:0000313" key="2">
    <source>
        <dbReference type="Proteomes" id="UP001596456"/>
    </source>
</evidence>
<protein>
    <submittedName>
        <fullName evidence="1">Phage tail tube protein</fullName>
    </submittedName>
</protein>